<sequence length="280" mass="31258">MKTVTRAFILGLVLLLGPAPASPAPPLRIGLTAVILDDRTGLLEQWRDYLARRLGRPVAFVQRTAYREVVELLVTGRAEAAWLCGFPYVRFRERLRLVAVPLYRGEPLYQSYLIVPASDTDTRSILDLNGRVFAYSDPDSNSGFLVPQYRLRTLGRDPARFFRRTFFTWAHRKVVEAVAVGLADGGAVDGYIWESLARTEPQLTARTRVVERSRKFGFPPIVARADADEATVAALRRVLVGMARDPEGRQILARLNLDGFTPGDDTLFADIRAMMLAVAP</sequence>
<feature type="chain" id="PRO_5018016396" evidence="1">
    <location>
        <begin position="24"/>
        <end position="280"/>
    </location>
</feature>
<comment type="caution">
    <text evidence="2">The sequence shown here is derived from an EMBL/GenBank/DDBJ whole genome shotgun (WGS) entry which is preliminary data.</text>
</comment>
<keyword evidence="3" id="KW-1185">Reference proteome</keyword>
<name>A0A3N1XZG7_9GAMM</name>
<evidence type="ECO:0000313" key="2">
    <source>
        <dbReference type="EMBL" id="ROR31980.1"/>
    </source>
</evidence>
<reference evidence="2 3" key="1">
    <citation type="submission" date="2018-11" db="EMBL/GenBank/DDBJ databases">
        <title>Genomic Encyclopedia of Type Strains, Phase IV (KMG-IV): sequencing the most valuable type-strain genomes for metagenomic binning, comparative biology and taxonomic classification.</title>
        <authorList>
            <person name="Goeker M."/>
        </authorList>
    </citation>
    <scope>NUCLEOTIDE SEQUENCE [LARGE SCALE GENOMIC DNA]</scope>
    <source>
        <strain evidence="2 3">DSM 100275</strain>
    </source>
</reference>
<dbReference type="Pfam" id="PF12974">
    <property type="entry name" value="Phosphonate-bd"/>
    <property type="match status" value="1"/>
</dbReference>
<evidence type="ECO:0000256" key="1">
    <source>
        <dbReference type="SAM" id="SignalP"/>
    </source>
</evidence>
<proteinExistence type="predicted"/>
<feature type="signal peptide" evidence="1">
    <location>
        <begin position="1"/>
        <end position="23"/>
    </location>
</feature>
<gene>
    <name evidence="2" type="ORF">EDC57_1162</name>
</gene>
<dbReference type="EMBL" id="RJVI01000002">
    <property type="protein sequence ID" value="ROR31980.1"/>
    <property type="molecule type" value="Genomic_DNA"/>
</dbReference>
<dbReference type="CDD" id="cd13571">
    <property type="entry name" value="PBP2_PnhD_1"/>
    <property type="match status" value="1"/>
</dbReference>
<protein>
    <submittedName>
        <fullName evidence="2">Phosphonate transport system substrate-binding protein</fullName>
    </submittedName>
</protein>
<dbReference type="PANTHER" id="PTHR35841">
    <property type="entry name" value="PHOSPHONATES-BINDING PERIPLASMIC PROTEIN"/>
    <property type="match status" value="1"/>
</dbReference>
<dbReference type="Proteomes" id="UP000276634">
    <property type="component" value="Unassembled WGS sequence"/>
</dbReference>
<organism evidence="2 3">
    <name type="scientific">Inmirania thermothiophila</name>
    <dbReference type="NCBI Taxonomy" id="1750597"/>
    <lineage>
        <taxon>Bacteria</taxon>
        <taxon>Pseudomonadati</taxon>
        <taxon>Pseudomonadota</taxon>
        <taxon>Gammaproteobacteria</taxon>
        <taxon>Chromatiales</taxon>
        <taxon>Ectothiorhodospiraceae</taxon>
        <taxon>Inmirania</taxon>
    </lineage>
</organism>
<dbReference type="Gene3D" id="3.40.190.10">
    <property type="entry name" value="Periplasmic binding protein-like II"/>
    <property type="match status" value="2"/>
</dbReference>
<dbReference type="OrthoDB" id="9802896at2"/>
<keyword evidence="1" id="KW-0732">Signal</keyword>
<evidence type="ECO:0000313" key="3">
    <source>
        <dbReference type="Proteomes" id="UP000276634"/>
    </source>
</evidence>
<dbReference type="PANTHER" id="PTHR35841:SF1">
    <property type="entry name" value="PHOSPHONATES-BINDING PERIPLASMIC PROTEIN"/>
    <property type="match status" value="1"/>
</dbReference>
<accession>A0A3N1XZG7</accession>
<dbReference type="AlphaFoldDB" id="A0A3N1XZG7"/>
<dbReference type="SUPFAM" id="SSF53850">
    <property type="entry name" value="Periplasmic binding protein-like II"/>
    <property type="match status" value="1"/>
</dbReference>
<dbReference type="RefSeq" id="WP_123400964.1">
    <property type="nucleotide sequence ID" value="NZ_RJVI01000002.1"/>
</dbReference>